<dbReference type="SMART" id="SM00823">
    <property type="entry name" value="PKS_PP"/>
    <property type="match status" value="1"/>
</dbReference>
<evidence type="ECO:0000256" key="3">
    <source>
        <dbReference type="SAM" id="MobiDB-lite"/>
    </source>
</evidence>
<feature type="region of interest" description="Disordered" evidence="3">
    <location>
        <begin position="1"/>
        <end position="22"/>
    </location>
</feature>
<dbReference type="EMBL" id="BNBF01000004">
    <property type="protein sequence ID" value="GHG42945.1"/>
    <property type="molecule type" value="Genomic_DNA"/>
</dbReference>
<dbReference type="InterPro" id="IPR020806">
    <property type="entry name" value="PKS_PP-bd"/>
</dbReference>
<dbReference type="GO" id="GO:0017000">
    <property type="term" value="P:antibiotic biosynthetic process"/>
    <property type="evidence" value="ECO:0007669"/>
    <property type="project" value="UniProtKB-ARBA"/>
</dbReference>
<dbReference type="InterPro" id="IPR036736">
    <property type="entry name" value="ACP-like_sf"/>
</dbReference>
<dbReference type="Pfam" id="PF00550">
    <property type="entry name" value="PP-binding"/>
    <property type="match status" value="1"/>
</dbReference>
<feature type="domain" description="Carrier" evidence="4">
    <location>
        <begin position="18"/>
        <end position="91"/>
    </location>
</feature>
<proteinExistence type="predicted"/>
<sequence length="91" mass="9847">MTELPSTELPSTTATGTDLDGDPVEVVEAVWARALDMETIDPDDGFFDLGATSTMIVDVVRVLRGRWPDLRIVDVFAHATVRQLAAFLGDG</sequence>
<dbReference type="Gene3D" id="1.10.1200.10">
    <property type="entry name" value="ACP-like"/>
    <property type="match status" value="1"/>
</dbReference>
<dbReference type="GO" id="GO:0031177">
    <property type="term" value="F:phosphopantetheine binding"/>
    <property type="evidence" value="ECO:0007669"/>
    <property type="project" value="InterPro"/>
</dbReference>
<protein>
    <recommendedName>
        <fullName evidence="4">Carrier domain-containing protein</fullName>
    </recommendedName>
</protein>
<evidence type="ECO:0000256" key="1">
    <source>
        <dbReference type="ARBA" id="ARBA00022450"/>
    </source>
</evidence>
<feature type="compositionally biased region" description="Polar residues" evidence="3">
    <location>
        <begin position="1"/>
        <end position="16"/>
    </location>
</feature>
<keyword evidence="1" id="KW-0596">Phosphopantetheine</keyword>
<evidence type="ECO:0000313" key="5">
    <source>
        <dbReference type="EMBL" id="GHG42945.1"/>
    </source>
</evidence>
<dbReference type="PROSITE" id="PS50075">
    <property type="entry name" value="CARRIER"/>
    <property type="match status" value="1"/>
</dbReference>
<dbReference type="SUPFAM" id="SSF47336">
    <property type="entry name" value="ACP-like"/>
    <property type="match status" value="1"/>
</dbReference>
<gene>
    <name evidence="5" type="ORF">GCM10018980_19370</name>
</gene>
<dbReference type="RefSeq" id="WP_189980210.1">
    <property type="nucleotide sequence ID" value="NZ_BNBF01000004.1"/>
</dbReference>
<keyword evidence="6" id="KW-1185">Reference proteome</keyword>
<dbReference type="InterPro" id="IPR009081">
    <property type="entry name" value="PP-bd_ACP"/>
</dbReference>
<organism evidence="5 6">
    <name type="scientific">Streptomyces capoamus</name>
    <dbReference type="NCBI Taxonomy" id="68183"/>
    <lineage>
        <taxon>Bacteria</taxon>
        <taxon>Bacillati</taxon>
        <taxon>Actinomycetota</taxon>
        <taxon>Actinomycetes</taxon>
        <taxon>Kitasatosporales</taxon>
        <taxon>Streptomycetaceae</taxon>
        <taxon>Streptomyces</taxon>
    </lineage>
</organism>
<comment type="caution">
    <text evidence="5">The sequence shown here is derived from an EMBL/GenBank/DDBJ whole genome shotgun (WGS) entry which is preliminary data.</text>
</comment>
<keyword evidence="2" id="KW-0597">Phosphoprotein</keyword>
<name>A0A919EUA2_9ACTN</name>
<evidence type="ECO:0000313" key="6">
    <source>
        <dbReference type="Proteomes" id="UP000619355"/>
    </source>
</evidence>
<evidence type="ECO:0000259" key="4">
    <source>
        <dbReference type="PROSITE" id="PS50075"/>
    </source>
</evidence>
<dbReference type="Proteomes" id="UP000619355">
    <property type="component" value="Unassembled WGS sequence"/>
</dbReference>
<reference evidence="6" key="1">
    <citation type="journal article" date="2019" name="Int. J. Syst. Evol. Microbiol.">
        <title>The Global Catalogue of Microorganisms (GCM) 10K type strain sequencing project: providing services to taxonomists for standard genome sequencing and annotation.</title>
        <authorList>
            <consortium name="The Broad Institute Genomics Platform"/>
            <consortium name="The Broad Institute Genome Sequencing Center for Infectious Disease"/>
            <person name="Wu L."/>
            <person name="Ma J."/>
        </authorList>
    </citation>
    <scope>NUCLEOTIDE SEQUENCE [LARGE SCALE GENOMIC DNA]</scope>
    <source>
        <strain evidence="6">JCM 4253</strain>
    </source>
</reference>
<evidence type="ECO:0000256" key="2">
    <source>
        <dbReference type="ARBA" id="ARBA00022553"/>
    </source>
</evidence>
<accession>A0A919EUA2</accession>
<dbReference type="AlphaFoldDB" id="A0A919EUA2"/>